<reference evidence="11" key="1">
    <citation type="submission" date="2025-08" db="UniProtKB">
        <authorList>
            <consortium name="Ensembl"/>
        </authorList>
    </citation>
    <scope>IDENTIFICATION</scope>
</reference>
<evidence type="ECO:0000256" key="8">
    <source>
        <dbReference type="SAM" id="Phobius"/>
    </source>
</evidence>
<proteinExistence type="inferred from homology"/>
<reference evidence="11" key="2">
    <citation type="submission" date="2025-09" db="UniProtKB">
        <authorList>
            <consortium name="Ensembl"/>
        </authorList>
    </citation>
    <scope>IDENTIFICATION</scope>
</reference>
<dbReference type="Ensembl" id="ENSSRHT00000025934.1">
    <property type="protein sequence ID" value="ENSSRHP00000025176.1"/>
    <property type="gene ID" value="ENSSRHG00000013204.1"/>
</dbReference>
<keyword evidence="5 8" id="KW-0812">Transmembrane</keyword>
<dbReference type="FunFam" id="3.40.50.2000:FF:000203">
    <property type="entry name" value="UDP-glucuronosyltransferase"/>
    <property type="match status" value="1"/>
</dbReference>
<evidence type="ECO:0000256" key="3">
    <source>
        <dbReference type="ARBA" id="ARBA00022676"/>
    </source>
</evidence>
<dbReference type="Pfam" id="PF00201">
    <property type="entry name" value="UDPGT"/>
    <property type="match status" value="1"/>
</dbReference>
<dbReference type="GO" id="GO:0016758">
    <property type="term" value="F:hexosyltransferase activity"/>
    <property type="evidence" value="ECO:0007669"/>
    <property type="project" value="UniProtKB-ARBA"/>
</dbReference>
<evidence type="ECO:0000256" key="6">
    <source>
        <dbReference type="ARBA" id="ARBA00022989"/>
    </source>
</evidence>
<keyword evidence="9" id="KW-0732">Signal</keyword>
<dbReference type="InterPro" id="IPR010610">
    <property type="entry name" value="EryCIII-like_C"/>
</dbReference>
<comment type="subcellular location">
    <subcellularLocation>
        <location evidence="1">Membrane</location>
    </subcellularLocation>
</comment>
<dbReference type="SUPFAM" id="SSF53756">
    <property type="entry name" value="UDP-Glycosyltransferase/glycogen phosphorylase"/>
    <property type="match status" value="2"/>
</dbReference>
<feature type="domain" description="Erythromycin biosynthesis protein CIII-like C-terminal" evidence="10">
    <location>
        <begin position="496"/>
        <end position="600"/>
    </location>
</feature>
<dbReference type="FunFam" id="3.40.50.2000:FF:000134">
    <property type="entry name" value="UDP-glucuronosyltransferase 2A2 isoform X1"/>
    <property type="match status" value="1"/>
</dbReference>
<dbReference type="InterPro" id="IPR035595">
    <property type="entry name" value="UDP_glycos_trans_CS"/>
</dbReference>
<dbReference type="CDD" id="cd03784">
    <property type="entry name" value="GT1_Gtf-like"/>
    <property type="match status" value="1"/>
</dbReference>
<evidence type="ECO:0000259" key="10">
    <source>
        <dbReference type="Pfam" id="PF06722"/>
    </source>
</evidence>
<evidence type="ECO:0000313" key="11">
    <source>
        <dbReference type="Ensembl" id="ENSSRHP00000025176.1"/>
    </source>
</evidence>
<keyword evidence="7 8" id="KW-0472">Membrane</keyword>
<evidence type="ECO:0000256" key="4">
    <source>
        <dbReference type="ARBA" id="ARBA00022679"/>
    </source>
</evidence>
<dbReference type="FunFam" id="3.40.50.2000:FF:000001">
    <property type="entry name" value="UDP-glucuronosyltransferase"/>
    <property type="match status" value="1"/>
</dbReference>
<dbReference type="AlphaFoldDB" id="A0A673HGU1"/>
<evidence type="ECO:0000313" key="12">
    <source>
        <dbReference type="Proteomes" id="UP000472270"/>
    </source>
</evidence>
<dbReference type="Pfam" id="PF06722">
    <property type="entry name" value="EryCIII-like_C"/>
    <property type="match status" value="1"/>
</dbReference>
<comment type="similarity">
    <text evidence="2">Belongs to the UDP-glycosyltransferase family.</text>
</comment>
<dbReference type="GO" id="GO:0016020">
    <property type="term" value="C:membrane"/>
    <property type="evidence" value="ECO:0007669"/>
    <property type="project" value="UniProtKB-SubCell"/>
</dbReference>
<evidence type="ECO:0000256" key="7">
    <source>
        <dbReference type="ARBA" id="ARBA00023136"/>
    </source>
</evidence>
<dbReference type="PANTHER" id="PTHR48043:SF120">
    <property type="entry name" value="UDP GLUCURONOSYLTRANSFERASE 5 FAMILY, POLYPEPTIDE E1 ISOFORM X1"/>
    <property type="match status" value="1"/>
</dbReference>
<feature type="chain" id="PRO_5025621468" evidence="9">
    <location>
        <begin position="24"/>
        <end position="682"/>
    </location>
</feature>
<evidence type="ECO:0000256" key="2">
    <source>
        <dbReference type="ARBA" id="ARBA00009995"/>
    </source>
</evidence>
<keyword evidence="12" id="KW-1185">Reference proteome</keyword>
<evidence type="ECO:0000256" key="9">
    <source>
        <dbReference type="SAM" id="SignalP"/>
    </source>
</evidence>
<gene>
    <name evidence="11" type="primary">ugt5e1</name>
</gene>
<dbReference type="InterPro" id="IPR002213">
    <property type="entry name" value="UDP_glucos_trans"/>
</dbReference>
<feature type="signal peptide" evidence="9">
    <location>
        <begin position="1"/>
        <end position="23"/>
    </location>
</feature>
<organism evidence="11 12">
    <name type="scientific">Sinocyclocheilus rhinocerous</name>
    <dbReference type="NCBI Taxonomy" id="307959"/>
    <lineage>
        <taxon>Eukaryota</taxon>
        <taxon>Metazoa</taxon>
        <taxon>Chordata</taxon>
        <taxon>Craniata</taxon>
        <taxon>Vertebrata</taxon>
        <taxon>Euteleostomi</taxon>
        <taxon>Actinopterygii</taxon>
        <taxon>Neopterygii</taxon>
        <taxon>Teleostei</taxon>
        <taxon>Ostariophysi</taxon>
        <taxon>Cypriniformes</taxon>
        <taxon>Cyprinidae</taxon>
        <taxon>Cyprininae</taxon>
        <taxon>Sinocyclocheilus</taxon>
    </lineage>
</organism>
<keyword evidence="4" id="KW-0808">Transferase</keyword>
<protein>
    <submittedName>
        <fullName evidence="11">UDP-glucuronosyltransferase 2A1-like</fullName>
    </submittedName>
</protein>
<accession>A0A673HGU1</accession>
<evidence type="ECO:0000256" key="5">
    <source>
        <dbReference type="ARBA" id="ARBA00022692"/>
    </source>
</evidence>
<dbReference type="GO" id="GO:0008194">
    <property type="term" value="F:UDP-glycosyltransferase activity"/>
    <property type="evidence" value="ECO:0007669"/>
    <property type="project" value="InterPro"/>
</dbReference>
<dbReference type="Gene3D" id="3.40.50.2000">
    <property type="entry name" value="Glycogen Phosphorylase B"/>
    <property type="match status" value="2"/>
</dbReference>
<name>A0A673HGU1_9TELE</name>
<dbReference type="InterPro" id="IPR050271">
    <property type="entry name" value="UDP-glycosyltransferase"/>
</dbReference>
<feature type="transmembrane region" description="Helical" evidence="8">
    <location>
        <begin position="647"/>
        <end position="670"/>
    </location>
</feature>
<keyword evidence="6 8" id="KW-1133">Transmembrane helix</keyword>
<dbReference type="Proteomes" id="UP000472270">
    <property type="component" value="Unassembled WGS sequence"/>
</dbReference>
<sequence>MLLHPQIFVLVAFLWSVPPLSLAGKILVYPVDGSHWLNMDILLRELHQRGHKLTVVRSANSWYIPENTTHYTPITIRVDHLSSLEDPEYMASFLKRNIDIQRGEGSVWSFMALQKEVITLLEESHKSSAEMVRTILEDNKLVKTLKESKYDLMLTDPGFAGGVILGTYLGLPMVYNVRWITNAEGHFAIAPSPLSYIPTIGSRVTDKMSFANKMKNFLHYGIGQYIDHLLTRPLYQGVISEHIDPNTNVYSLIQEADLWLMRVDFVFEFPRPTMPNVVYIGGFQCKPSKPLPDELEKFVESSGELKVVIMSLGTLLGSLVPDISEVVASAFARLPQKVIWRHVGEKPSTLGNNTLIVDWLPQNDLLGHPKTKAFVTHGGTNGIYEAIYHGVPMLGLPLIFDQFDNMIRLEARGLAQVLDVAALDVDTLTKALRDILDENQPYQKNMRRMSSLHRDTPLKPLDSAIFWLEFVMRHKGAAHLFARLPQKVIWRHVGEKPSTLGNNTLIVDWLPQNDLLGHPKTKAFVTHGGTNGIYEAIYHGVPMLGLPLIFDQFDNMIRLEARGLAQVLDVAALDVDTLTKALRDILDENQPYQKNMRRMSSLHRDTPLKPLDSAIFWLEFVMRHKGAAHLRTESYRLPWYSYYCVDVLMLIMSLFTAVCLLLILMSRALLKVFVKKRKSKKE</sequence>
<evidence type="ECO:0000256" key="1">
    <source>
        <dbReference type="ARBA" id="ARBA00004370"/>
    </source>
</evidence>
<dbReference type="PANTHER" id="PTHR48043">
    <property type="entry name" value="EG:EG0003.4 PROTEIN-RELATED"/>
    <property type="match status" value="1"/>
</dbReference>
<keyword evidence="3" id="KW-0328">Glycosyltransferase</keyword>
<dbReference type="PROSITE" id="PS00375">
    <property type="entry name" value="UDPGT"/>
    <property type="match status" value="2"/>
</dbReference>